<dbReference type="GO" id="GO:0009251">
    <property type="term" value="P:glucan catabolic process"/>
    <property type="evidence" value="ECO:0007669"/>
    <property type="project" value="TreeGrafter"/>
</dbReference>
<accession>A0AAD6VCR9</accession>
<name>A0AAD6VCR9_9AGAR</name>
<sequence>MKSAILTLSFAVSSAFGALYLRSESIVGTDFFHSFDWMAIDDPTHGRVNYTDEVTAKRANLTFASHNKFILRADDTTVLAPDGPGRNSVRLSSKHNYTTHVAVFDIAHMPQGCGTWPAVYDVSPSVVNWEFGGNWPVDGEVDILEGANDQGTDQATLHTGPNCTMPAVRCETGTALQSDCDANVNFNEGCGVSFNETTSYGPTFNTNGGGWYAMERTKRFIAVWFWARNDYRVPREVVEGEFIISTSRWGTPAAYFPNTSCDLADWAPHNIIINLTLCGDFAGNPAVYASSGCPSTCVDYVNNNATVFSDAFFEFNSINVYTHTGLSFPFDG</sequence>
<dbReference type="Pfam" id="PF26113">
    <property type="entry name" value="GH16_XgeA"/>
    <property type="match status" value="1"/>
</dbReference>
<dbReference type="PANTHER" id="PTHR10963:SF24">
    <property type="entry name" value="GLYCOSIDASE C21B10.07-RELATED"/>
    <property type="match status" value="1"/>
</dbReference>
<dbReference type="PROSITE" id="PS51762">
    <property type="entry name" value="GH16_2"/>
    <property type="match status" value="1"/>
</dbReference>
<dbReference type="InterPro" id="IPR050546">
    <property type="entry name" value="Glycosyl_Hydrlase_16"/>
</dbReference>
<reference evidence="3" key="1">
    <citation type="submission" date="2023-03" db="EMBL/GenBank/DDBJ databases">
        <title>Massive genome expansion in bonnet fungi (Mycena s.s.) driven by repeated elements and novel gene families across ecological guilds.</title>
        <authorList>
            <consortium name="Lawrence Berkeley National Laboratory"/>
            <person name="Harder C.B."/>
            <person name="Miyauchi S."/>
            <person name="Viragh M."/>
            <person name="Kuo A."/>
            <person name="Thoen E."/>
            <person name="Andreopoulos B."/>
            <person name="Lu D."/>
            <person name="Skrede I."/>
            <person name="Drula E."/>
            <person name="Henrissat B."/>
            <person name="Morin E."/>
            <person name="Kohler A."/>
            <person name="Barry K."/>
            <person name="LaButti K."/>
            <person name="Morin E."/>
            <person name="Salamov A."/>
            <person name="Lipzen A."/>
            <person name="Mereny Z."/>
            <person name="Hegedus B."/>
            <person name="Baldrian P."/>
            <person name="Stursova M."/>
            <person name="Weitz H."/>
            <person name="Taylor A."/>
            <person name="Grigoriev I.V."/>
            <person name="Nagy L.G."/>
            <person name="Martin F."/>
            <person name="Kauserud H."/>
        </authorList>
    </citation>
    <scope>NUCLEOTIDE SEQUENCE</scope>
    <source>
        <strain evidence="3">9144</strain>
    </source>
</reference>
<evidence type="ECO:0000313" key="3">
    <source>
        <dbReference type="EMBL" id="KAJ7209245.1"/>
    </source>
</evidence>
<dbReference type="Gene3D" id="2.60.120.200">
    <property type="match status" value="1"/>
</dbReference>
<evidence type="ECO:0000256" key="1">
    <source>
        <dbReference type="SAM" id="SignalP"/>
    </source>
</evidence>
<keyword evidence="3" id="KW-0378">Hydrolase</keyword>
<protein>
    <submittedName>
        <fullName evidence="3">Glycoside hydrolase family 16 protein</fullName>
    </submittedName>
</protein>
<gene>
    <name evidence="3" type="ORF">GGX14DRAFT_535087</name>
</gene>
<dbReference type="SUPFAM" id="SSF49899">
    <property type="entry name" value="Concanavalin A-like lectins/glucanases"/>
    <property type="match status" value="1"/>
</dbReference>
<feature type="signal peptide" evidence="1">
    <location>
        <begin position="1"/>
        <end position="17"/>
    </location>
</feature>
<proteinExistence type="predicted"/>
<organism evidence="3 4">
    <name type="scientific">Mycena pura</name>
    <dbReference type="NCBI Taxonomy" id="153505"/>
    <lineage>
        <taxon>Eukaryota</taxon>
        <taxon>Fungi</taxon>
        <taxon>Dikarya</taxon>
        <taxon>Basidiomycota</taxon>
        <taxon>Agaricomycotina</taxon>
        <taxon>Agaricomycetes</taxon>
        <taxon>Agaricomycetidae</taxon>
        <taxon>Agaricales</taxon>
        <taxon>Marasmiineae</taxon>
        <taxon>Mycenaceae</taxon>
        <taxon>Mycena</taxon>
    </lineage>
</organism>
<dbReference type="InterPro" id="IPR013320">
    <property type="entry name" value="ConA-like_dom_sf"/>
</dbReference>
<keyword evidence="1" id="KW-0732">Signal</keyword>
<feature type="domain" description="GH16" evidence="2">
    <location>
        <begin position="35"/>
        <end position="290"/>
    </location>
</feature>
<comment type="caution">
    <text evidence="3">The sequence shown here is derived from an EMBL/GenBank/DDBJ whole genome shotgun (WGS) entry which is preliminary data.</text>
</comment>
<dbReference type="InterPro" id="IPR000757">
    <property type="entry name" value="Beta-glucanase-like"/>
</dbReference>
<dbReference type="PANTHER" id="PTHR10963">
    <property type="entry name" value="GLYCOSYL HYDROLASE-RELATED"/>
    <property type="match status" value="1"/>
</dbReference>
<feature type="chain" id="PRO_5042203528" evidence="1">
    <location>
        <begin position="18"/>
        <end position="332"/>
    </location>
</feature>
<dbReference type="EMBL" id="JARJCW010000031">
    <property type="protein sequence ID" value="KAJ7209245.1"/>
    <property type="molecule type" value="Genomic_DNA"/>
</dbReference>
<evidence type="ECO:0000313" key="4">
    <source>
        <dbReference type="Proteomes" id="UP001219525"/>
    </source>
</evidence>
<keyword evidence="4" id="KW-1185">Reference proteome</keyword>
<dbReference type="AlphaFoldDB" id="A0AAD6VCR9"/>
<dbReference type="CDD" id="cd02181">
    <property type="entry name" value="GH16_fungal_Lam16A_glucanase"/>
    <property type="match status" value="1"/>
</dbReference>
<dbReference type="GO" id="GO:0004553">
    <property type="term" value="F:hydrolase activity, hydrolyzing O-glycosyl compounds"/>
    <property type="evidence" value="ECO:0007669"/>
    <property type="project" value="InterPro"/>
</dbReference>
<evidence type="ECO:0000259" key="2">
    <source>
        <dbReference type="PROSITE" id="PS51762"/>
    </source>
</evidence>
<dbReference type="Proteomes" id="UP001219525">
    <property type="component" value="Unassembled WGS sequence"/>
</dbReference>